<sequence length="278" mass="30681">MTESIQYFSPKRKREPSESDYCSPSPSTASDHSIEGFSEGRGVEETDLGSHSPRTAVAGRFQNLAIRSQIYTTPGDPSQLSLSTRPRWSELASFGSESRERNPVGVTQSAPVSRSEGTGTESFQSSISTKFDARFSLDNVTGTPVAMPPKRRPKSPSISHSSSTYQAPNPRMSPPTSTGSRDNPLTWHDHEITGHNPTDPNDDGYGINGVGFKPTAAIAWARSQKRQRQVAEWRSREAREARQKRRERRHQIPNGGEPLSSERPMAPKRVKFDDQGSG</sequence>
<accession>S8AUZ7</accession>
<dbReference type="HOGENOM" id="CLU_042177_1_0_1"/>
<dbReference type="OrthoDB" id="5391950at2759"/>
<evidence type="ECO:0000256" key="1">
    <source>
        <dbReference type="SAM" id="MobiDB-lite"/>
    </source>
</evidence>
<gene>
    <name evidence="2" type="ORF">PDE_04968</name>
</gene>
<name>S8AUZ7_PENO1</name>
<dbReference type="eggNOG" id="ENOG502SEIX">
    <property type="taxonomic scope" value="Eukaryota"/>
</dbReference>
<reference evidence="2 3" key="1">
    <citation type="journal article" date="2013" name="PLoS ONE">
        <title>Genomic and secretomic analyses reveal unique features of the lignocellulolytic enzyme system of Penicillium decumbens.</title>
        <authorList>
            <person name="Liu G."/>
            <person name="Zhang L."/>
            <person name="Wei X."/>
            <person name="Zou G."/>
            <person name="Qin Y."/>
            <person name="Ma L."/>
            <person name="Li J."/>
            <person name="Zheng H."/>
            <person name="Wang S."/>
            <person name="Wang C."/>
            <person name="Xun L."/>
            <person name="Zhao G.-P."/>
            <person name="Zhou Z."/>
            <person name="Qu Y."/>
        </authorList>
    </citation>
    <scope>NUCLEOTIDE SEQUENCE [LARGE SCALE GENOMIC DNA]</scope>
    <source>
        <strain evidence="3">114-2 / CGMCC 5302</strain>
    </source>
</reference>
<feature type="compositionally biased region" description="Polar residues" evidence="1">
    <location>
        <begin position="174"/>
        <end position="183"/>
    </location>
</feature>
<organism evidence="2 3">
    <name type="scientific">Penicillium oxalicum (strain 114-2 / CGMCC 5302)</name>
    <name type="common">Penicillium decumbens</name>
    <dbReference type="NCBI Taxonomy" id="933388"/>
    <lineage>
        <taxon>Eukaryota</taxon>
        <taxon>Fungi</taxon>
        <taxon>Dikarya</taxon>
        <taxon>Ascomycota</taxon>
        <taxon>Pezizomycotina</taxon>
        <taxon>Eurotiomycetes</taxon>
        <taxon>Eurotiomycetidae</taxon>
        <taxon>Eurotiales</taxon>
        <taxon>Aspergillaceae</taxon>
        <taxon>Penicillium</taxon>
    </lineage>
</organism>
<feature type="region of interest" description="Disordered" evidence="1">
    <location>
        <begin position="91"/>
        <end position="278"/>
    </location>
</feature>
<dbReference type="EMBL" id="KB644412">
    <property type="protein sequence ID" value="EPS30018.1"/>
    <property type="molecule type" value="Genomic_DNA"/>
</dbReference>
<proteinExistence type="predicted"/>
<protein>
    <submittedName>
        <fullName evidence="2">Uncharacterized protein</fullName>
    </submittedName>
</protein>
<feature type="compositionally biased region" description="Polar residues" evidence="1">
    <location>
        <begin position="20"/>
        <end position="31"/>
    </location>
</feature>
<evidence type="ECO:0000313" key="2">
    <source>
        <dbReference type="EMBL" id="EPS30018.1"/>
    </source>
</evidence>
<evidence type="ECO:0000313" key="3">
    <source>
        <dbReference type="Proteomes" id="UP000019376"/>
    </source>
</evidence>
<feature type="compositionally biased region" description="Basic and acidic residues" evidence="1">
    <location>
        <begin position="229"/>
        <end position="241"/>
    </location>
</feature>
<feature type="region of interest" description="Disordered" evidence="1">
    <location>
        <begin position="1"/>
        <end position="54"/>
    </location>
</feature>
<feature type="compositionally biased region" description="Basic residues" evidence="1">
    <location>
        <begin position="242"/>
        <end position="251"/>
    </location>
</feature>
<feature type="compositionally biased region" description="Polar residues" evidence="1">
    <location>
        <begin position="105"/>
        <end position="129"/>
    </location>
</feature>
<dbReference type="Proteomes" id="UP000019376">
    <property type="component" value="Unassembled WGS sequence"/>
</dbReference>
<dbReference type="PhylomeDB" id="S8AUZ7"/>
<keyword evidence="3" id="KW-1185">Reference proteome</keyword>
<dbReference type="AlphaFoldDB" id="S8AUZ7"/>